<feature type="region of interest" description="Disordered" evidence="1">
    <location>
        <begin position="1"/>
        <end position="454"/>
    </location>
</feature>
<accession>A0A066XNR0</accession>
<dbReference type="Proteomes" id="UP000027238">
    <property type="component" value="Unassembled WGS sequence"/>
</dbReference>
<dbReference type="EMBL" id="JMSE01000824">
    <property type="protein sequence ID" value="KDN67366.1"/>
    <property type="molecule type" value="Genomic_DNA"/>
</dbReference>
<feature type="compositionally biased region" description="Basic and acidic residues" evidence="1">
    <location>
        <begin position="79"/>
        <end position="90"/>
    </location>
</feature>
<feature type="region of interest" description="Disordered" evidence="1">
    <location>
        <begin position="521"/>
        <end position="548"/>
    </location>
</feature>
<keyword evidence="3" id="KW-1185">Reference proteome</keyword>
<proteinExistence type="predicted"/>
<evidence type="ECO:0000256" key="1">
    <source>
        <dbReference type="SAM" id="MobiDB-lite"/>
    </source>
</evidence>
<dbReference type="InterPro" id="IPR017956">
    <property type="entry name" value="AT_hook_DNA-bd_motif"/>
</dbReference>
<dbReference type="SMART" id="SM00384">
    <property type="entry name" value="AT_hook"/>
    <property type="match status" value="9"/>
</dbReference>
<dbReference type="OMA" id="VGSHMES"/>
<feature type="compositionally biased region" description="Basic and acidic residues" evidence="1">
    <location>
        <begin position="254"/>
        <end position="264"/>
    </location>
</feature>
<dbReference type="OrthoDB" id="2420947at2759"/>
<dbReference type="GO" id="GO:0003677">
    <property type="term" value="F:DNA binding"/>
    <property type="evidence" value="ECO:0007669"/>
    <property type="project" value="InterPro"/>
</dbReference>
<dbReference type="PRINTS" id="PR00929">
    <property type="entry name" value="ATHOOK"/>
</dbReference>
<dbReference type="AlphaFoldDB" id="A0A066XNR0"/>
<feature type="compositionally biased region" description="Acidic residues" evidence="1">
    <location>
        <begin position="285"/>
        <end position="296"/>
    </location>
</feature>
<evidence type="ECO:0000313" key="2">
    <source>
        <dbReference type="EMBL" id="KDN67366.1"/>
    </source>
</evidence>
<feature type="compositionally biased region" description="Low complexity" evidence="1">
    <location>
        <begin position="424"/>
        <end position="435"/>
    </location>
</feature>
<evidence type="ECO:0008006" key="4">
    <source>
        <dbReference type="Google" id="ProtNLM"/>
    </source>
</evidence>
<feature type="compositionally biased region" description="Acidic residues" evidence="1">
    <location>
        <begin position="31"/>
        <end position="42"/>
    </location>
</feature>
<dbReference type="STRING" id="1173701.A0A066XNR0"/>
<dbReference type="HOGENOM" id="CLU_023691_0_0_1"/>
<reference evidence="3" key="1">
    <citation type="journal article" date="2014" name="Genome Announc.">
        <title>Draft genome sequence of Colletotrichum sublineola, a destructive pathogen of cultivated sorghum.</title>
        <authorList>
            <person name="Baroncelli R."/>
            <person name="Sanz-Martin J.M."/>
            <person name="Rech G.E."/>
            <person name="Sukno S.A."/>
            <person name="Thon M.R."/>
        </authorList>
    </citation>
    <scope>NUCLEOTIDE SEQUENCE [LARGE SCALE GENOMIC DNA]</scope>
    <source>
        <strain evidence="3">TX430BB</strain>
    </source>
</reference>
<dbReference type="eggNOG" id="ENOG502QUWX">
    <property type="taxonomic scope" value="Eukaryota"/>
</dbReference>
<dbReference type="Pfam" id="PF13094">
    <property type="entry name" value="CENP-Q"/>
    <property type="match status" value="1"/>
</dbReference>
<organism evidence="2 3">
    <name type="scientific">Colletotrichum sublineola</name>
    <name type="common">Sorghum anthracnose fungus</name>
    <dbReference type="NCBI Taxonomy" id="1173701"/>
    <lineage>
        <taxon>Eukaryota</taxon>
        <taxon>Fungi</taxon>
        <taxon>Dikarya</taxon>
        <taxon>Ascomycota</taxon>
        <taxon>Pezizomycotina</taxon>
        <taxon>Sordariomycetes</taxon>
        <taxon>Hypocreomycetidae</taxon>
        <taxon>Glomerellales</taxon>
        <taxon>Glomerellaceae</taxon>
        <taxon>Colletotrichum</taxon>
        <taxon>Colletotrichum graminicola species complex</taxon>
    </lineage>
</organism>
<feature type="compositionally biased region" description="Acidic residues" evidence="1">
    <location>
        <begin position="230"/>
        <end position="240"/>
    </location>
</feature>
<name>A0A066XNR0_COLSU</name>
<comment type="caution">
    <text evidence="2">The sequence shown here is derived from an EMBL/GenBank/DDBJ whole genome shotgun (WGS) entry which is preliminary data.</text>
</comment>
<dbReference type="InterPro" id="IPR025212">
    <property type="entry name" value="CAD_CENP-Q"/>
</dbReference>
<evidence type="ECO:0000313" key="3">
    <source>
        <dbReference type="Proteomes" id="UP000027238"/>
    </source>
</evidence>
<sequence length="716" mass="79616">MPPKPVDQKRKRGRPSNASKAAADASPESPEVGETEPYDLAEDAVNTSTPAKRGRPKKNKSPEPSPPTEEPKTKKRGRPRLEAAAEKEAIGEDPEPAQPDRRSRKAANSITNNIEELAEEGDSSQLANKSNRSKRDRKAAQEANGEARVEKGSSPNNAARKNRGRPPKVAEGPTVAQIEDATESELAPKKKRGRPSLNKESVAQEPAQATEDEPAPKKRGRKPKEKFGDAEEPVPEEVAEVEPAPKKKRGRPSLSKEHVRKDPAETADEEPARKKRGRKPKAVVEETEDLPAEEELAAGKKKHGRPAIHAQPEVQEASQSQLKGVRRPKGRPSSPTEEPLVEKPAKKRRKRSSQGEEEPSETSPETQRRRPGRPRASDATSSTHAPEDQASKSRKSKKRPSGDDDATDPAPVKKRRRRTSEEIQQQQQQQHQQQQLRTEPATARRPVPKYRHIASRARQIPRSIIEENWSPLAPPSLAHISSLLRLSERPVLQRLTANEKRRDQAASAIRLVTKRLTKKLSRGLPFPPATVPPTGSRSSKKHDADGGRAEELNFERVIEDVVALERQLDPLLHAVNLLKAEKERDERALEADYESLSMLEANARSEARNYKDNLRKTHVLVPEKKGTAGTAYDDEHDLKFVPDENVSGTLFKLPQDLEDDELRGLAGHVGSHMESMRNNLQQIDGVVPQIVRTRAALQDVLFKHLDQQSYENVLLG</sequence>
<protein>
    <recommendedName>
        <fullName evidence="4">Kinetochore protein fta7</fullName>
    </recommendedName>
</protein>
<gene>
    <name evidence="2" type="ORF">CSUB01_01293</name>
</gene>